<dbReference type="PANTHER" id="PTHR45527">
    <property type="entry name" value="NONRIBOSOMAL PEPTIDE SYNTHETASE"/>
    <property type="match status" value="1"/>
</dbReference>
<dbReference type="PROSITE" id="PS50075">
    <property type="entry name" value="CARRIER"/>
    <property type="match status" value="1"/>
</dbReference>
<evidence type="ECO:0000256" key="2">
    <source>
        <dbReference type="ARBA" id="ARBA00022553"/>
    </source>
</evidence>
<gene>
    <name evidence="4" type="ORF">DX908_01510</name>
</gene>
<dbReference type="CDD" id="cd12116">
    <property type="entry name" value="A_NRPS_Ta1_like"/>
    <property type="match status" value="1"/>
</dbReference>
<dbReference type="PANTHER" id="PTHR45527:SF1">
    <property type="entry name" value="FATTY ACID SYNTHASE"/>
    <property type="match status" value="1"/>
</dbReference>
<dbReference type="InterPro" id="IPR045851">
    <property type="entry name" value="AMP-bd_C_sf"/>
</dbReference>
<dbReference type="GO" id="GO:0043041">
    <property type="term" value="P:amino acid activation for nonribosomal peptide biosynthetic process"/>
    <property type="evidence" value="ECO:0007669"/>
    <property type="project" value="TreeGrafter"/>
</dbReference>
<dbReference type="EMBL" id="QUQO01000001">
    <property type="protein sequence ID" value="RFB04073.1"/>
    <property type="molecule type" value="Genomic_DNA"/>
</dbReference>
<evidence type="ECO:0000313" key="5">
    <source>
        <dbReference type="Proteomes" id="UP000264589"/>
    </source>
</evidence>
<comment type="caution">
    <text evidence="4">The sequence shown here is derived from an EMBL/GenBank/DDBJ whole genome shotgun (WGS) entry which is preliminary data.</text>
</comment>
<dbReference type="InterPro" id="IPR041464">
    <property type="entry name" value="TubC_N"/>
</dbReference>
<dbReference type="FunCoup" id="A0A371RF54">
    <property type="interactions" value="54"/>
</dbReference>
<dbReference type="InterPro" id="IPR044894">
    <property type="entry name" value="TubC_N_sf"/>
</dbReference>
<dbReference type="SUPFAM" id="SSF47336">
    <property type="entry name" value="ACP-like"/>
    <property type="match status" value="1"/>
</dbReference>
<dbReference type="RefSeq" id="WP_116390701.1">
    <property type="nucleotide sequence ID" value="NZ_QUQO01000001.1"/>
</dbReference>
<dbReference type="Gene3D" id="1.10.1200.10">
    <property type="entry name" value="ACP-like"/>
    <property type="match status" value="1"/>
</dbReference>
<keyword evidence="1" id="KW-0596">Phosphopantetheine</keyword>
<dbReference type="GO" id="GO:0044550">
    <property type="term" value="P:secondary metabolite biosynthetic process"/>
    <property type="evidence" value="ECO:0007669"/>
    <property type="project" value="TreeGrafter"/>
</dbReference>
<dbReference type="Gene3D" id="3.30.300.30">
    <property type="match status" value="1"/>
</dbReference>
<dbReference type="InParanoid" id="A0A371RF54"/>
<dbReference type="GO" id="GO:0031177">
    <property type="term" value="F:phosphopantetheine binding"/>
    <property type="evidence" value="ECO:0007669"/>
    <property type="project" value="TreeGrafter"/>
</dbReference>
<proteinExistence type="predicted"/>
<dbReference type="NCBIfam" id="TIGR01733">
    <property type="entry name" value="AA-adenyl-dom"/>
    <property type="match status" value="1"/>
</dbReference>
<keyword evidence="2" id="KW-0597">Phosphoprotein</keyword>
<dbReference type="InterPro" id="IPR009081">
    <property type="entry name" value="PP-bd_ACP"/>
</dbReference>
<dbReference type="SUPFAM" id="SSF56801">
    <property type="entry name" value="Acetyl-CoA synthetase-like"/>
    <property type="match status" value="1"/>
</dbReference>
<dbReference type="InterPro" id="IPR020845">
    <property type="entry name" value="AMP-binding_CS"/>
</dbReference>
<evidence type="ECO:0000313" key="4">
    <source>
        <dbReference type="EMBL" id="RFB04073.1"/>
    </source>
</evidence>
<dbReference type="AlphaFoldDB" id="A0A371RF54"/>
<dbReference type="Pfam" id="PF13193">
    <property type="entry name" value="AMP-binding_C"/>
    <property type="match status" value="1"/>
</dbReference>
<evidence type="ECO:0000259" key="3">
    <source>
        <dbReference type="PROSITE" id="PS50075"/>
    </source>
</evidence>
<dbReference type="InterPro" id="IPR025110">
    <property type="entry name" value="AMP-bd_C"/>
</dbReference>
<protein>
    <submittedName>
        <fullName evidence="4">Amino acid adenylation domain-containing protein</fullName>
    </submittedName>
</protein>
<dbReference type="GO" id="GO:0003824">
    <property type="term" value="F:catalytic activity"/>
    <property type="evidence" value="ECO:0007669"/>
    <property type="project" value="InterPro"/>
</dbReference>
<dbReference type="GO" id="GO:0005737">
    <property type="term" value="C:cytoplasm"/>
    <property type="evidence" value="ECO:0007669"/>
    <property type="project" value="TreeGrafter"/>
</dbReference>
<dbReference type="InterPro" id="IPR042099">
    <property type="entry name" value="ANL_N_sf"/>
</dbReference>
<dbReference type="InterPro" id="IPR000873">
    <property type="entry name" value="AMP-dep_synth/lig_dom"/>
</dbReference>
<dbReference type="InterPro" id="IPR010071">
    <property type="entry name" value="AA_adenyl_dom"/>
</dbReference>
<dbReference type="InterPro" id="IPR036736">
    <property type="entry name" value="ACP-like_sf"/>
</dbReference>
<dbReference type="Pfam" id="PF18563">
    <property type="entry name" value="TubC_N"/>
    <property type="match status" value="1"/>
</dbReference>
<dbReference type="FunFam" id="3.30.300.30:FF:000010">
    <property type="entry name" value="Enterobactin synthetase component F"/>
    <property type="match status" value="1"/>
</dbReference>
<dbReference type="Gene3D" id="3.30.559.30">
    <property type="entry name" value="Nonribosomal peptide synthetase, condensation domain"/>
    <property type="match status" value="1"/>
</dbReference>
<sequence length="1076" mass="115859">MSHGGKTNIAELIHRLERAGVSFSVPEAERLSLSAPQGVMSPELAAEIRENKPAIVNFLKARLDVQPADTALPLTASQERMWSHGALHPGLPLYVIPAAFEVTGPIDADRLMAAYDRVAAHYDVFRLRIEDQGEETCQRFDGELSGLTLSDLSGAADQDAVLEEEMQHICWSQIELAKEPPVRARLVRLGLSHHWLLMGLHHLAWDGRSFRLFLDALALAYAEPGAVLPPVPNFASFAGAPQPLAQEDLDWWTARLAAPPAPPELSQDRARPALFDHQGAIVPVDIPPALLSRVRAFARSARTTSFTVFLTAFSGFLARIDGSSDRIIGLDSDERSDAYDNAIGNFVNTVLLRDATHKDESFGDAVRRVAAHIPEFLQHPAPVGDVVAATGFLAEPSRPTGAQIMISHQFSENWAPQLGEAKVRRVDLPARTTAAELAFNILEAEEEVTAELQYAVSLFTKAQAAALADAFASFLDAALQAPGDKMSSLSIAPKSMQSAYDRLNDTDVAGPVPTALEGFLEQAGMSPDRSALFFRGETVSYGALAARASLLAAGLAAEGVGPGRIVGIALDRSPDMVASVYAVWMTGAAYLPLDPEHPEQRRQLMIEDSGCELVIGEGEGQLSPDRLAEGQEDASFTPVSADIAYVMYTSGSTGKPKGVVNGHTQVANFLAAMAKRPGCSADDRLLAVTTLGFDISILELFLPLILGGTVILPDAEEAVDGEALVRLAAEHQASIMQGTPATWRLMLDAGWKGDAGLTALCGGEALPASLVKTLLPKVRALWNMYGPTETTVWSTISPITSPDHIPVGMPIDNTQIYIVDPNGTLCPPGLPGELWIGGEGVAKGYHGRDDLTAERFLDDPFSDRLANRVYRTGDRARLSPDGEIIHLGRMDTQLKLRGFRIEAGEIESVLTGHEDIGEAVVIIREQPNGEGALVAYFTATGPFAPTGSELRRWLRQRLPQYMVPQLFVELDALPLTPNGKIDRLSLPAPAGQTSQPREYVAPQSAYEKELAKIWAEILKAENISSTDNFFELGGQSLQAARVAAIFRARTGARIQPRALIFETLAQLAAGAVPEGD</sequence>
<dbReference type="Proteomes" id="UP000264589">
    <property type="component" value="Unassembled WGS sequence"/>
</dbReference>
<dbReference type="Pfam" id="PF00550">
    <property type="entry name" value="PP-binding"/>
    <property type="match status" value="1"/>
</dbReference>
<dbReference type="Pfam" id="PF00501">
    <property type="entry name" value="AMP-binding"/>
    <property type="match status" value="1"/>
</dbReference>
<accession>A0A371RF54</accession>
<dbReference type="Pfam" id="PF00668">
    <property type="entry name" value="Condensation"/>
    <property type="match status" value="1"/>
</dbReference>
<dbReference type="InterPro" id="IPR001242">
    <property type="entry name" value="Condensation_dom"/>
</dbReference>
<organism evidence="4 5">
    <name type="scientific">Parvularcula marina</name>
    <dbReference type="NCBI Taxonomy" id="2292771"/>
    <lineage>
        <taxon>Bacteria</taxon>
        <taxon>Pseudomonadati</taxon>
        <taxon>Pseudomonadota</taxon>
        <taxon>Alphaproteobacteria</taxon>
        <taxon>Parvularculales</taxon>
        <taxon>Parvularculaceae</taxon>
        <taxon>Parvularcula</taxon>
    </lineage>
</organism>
<feature type="domain" description="Carrier" evidence="3">
    <location>
        <begin position="1001"/>
        <end position="1076"/>
    </location>
</feature>
<name>A0A371RF54_9PROT</name>
<dbReference type="Gene3D" id="3.30.559.10">
    <property type="entry name" value="Chloramphenicol acetyltransferase-like domain"/>
    <property type="match status" value="1"/>
</dbReference>
<evidence type="ECO:0000256" key="1">
    <source>
        <dbReference type="ARBA" id="ARBA00022450"/>
    </source>
</evidence>
<dbReference type="Gene3D" id="1.10.10.1830">
    <property type="entry name" value="Non-ribosomal peptide synthase, adenylation domain"/>
    <property type="match status" value="1"/>
</dbReference>
<reference evidence="4 5" key="1">
    <citation type="submission" date="2018-08" db="EMBL/GenBank/DDBJ databases">
        <title>Parvularcula sp. SM1705, isolated from surface water of the South Sea China.</title>
        <authorList>
            <person name="Sun L."/>
        </authorList>
    </citation>
    <scope>NUCLEOTIDE SEQUENCE [LARGE SCALE GENOMIC DNA]</scope>
    <source>
        <strain evidence="4 5">SM1705</strain>
    </source>
</reference>
<dbReference type="InterPro" id="IPR023213">
    <property type="entry name" value="CAT-like_dom_sf"/>
</dbReference>
<dbReference type="Gene3D" id="3.40.50.12780">
    <property type="entry name" value="N-terminal domain of ligase-like"/>
    <property type="match status" value="1"/>
</dbReference>
<dbReference type="OrthoDB" id="9803968at2"/>
<dbReference type="SUPFAM" id="SSF52777">
    <property type="entry name" value="CoA-dependent acyltransferases"/>
    <property type="match status" value="2"/>
</dbReference>
<keyword evidence="5" id="KW-1185">Reference proteome</keyword>
<dbReference type="PROSITE" id="PS00455">
    <property type="entry name" value="AMP_BINDING"/>
    <property type="match status" value="1"/>
</dbReference>